<evidence type="ECO:0000313" key="3">
    <source>
        <dbReference type="EMBL" id="CAP22440.2"/>
    </source>
</evidence>
<dbReference type="Gene3D" id="3.80.20.20">
    <property type="entry name" value="Receptor L-domain"/>
    <property type="match status" value="2"/>
</dbReference>
<keyword evidence="4" id="KW-1185">Reference proteome</keyword>
<dbReference type="InterPro" id="IPR000494">
    <property type="entry name" value="Rcpt_L-dom"/>
</dbReference>
<dbReference type="eggNOG" id="ENOG502THDH">
    <property type="taxonomic scope" value="Eukaryota"/>
</dbReference>
<dbReference type="Pfam" id="PF01030">
    <property type="entry name" value="Recep_L_domain"/>
    <property type="match status" value="2"/>
</dbReference>
<dbReference type="Proteomes" id="UP000008549">
    <property type="component" value="Unassembled WGS sequence"/>
</dbReference>
<gene>
    <name evidence="5" type="primary">irld-22</name>
    <name evidence="3 5" type="ORF">CBG01139</name>
    <name evidence="3" type="ORF">CBG_01139</name>
</gene>
<feature type="domain" description="Receptor L-domain" evidence="2">
    <location>
        <begin position="221"/>
        <end position="312"/>
    </location>
</feature>
<dbReference type="AlphaFoldDB" id="A8WPN3"/>
<dbReference type="FunCoup" id="A8WPN3">
    <property type="interactions" value="8"/>
</dbReference>
<evidence type="ECO:0000259" key="2">
    <source>
        <dbReference type="Pfam" id="PF01030"/>
    </source>
</evidence>
<dbReference type="SUPFAM" id="SSF52058">
    <property type="entry name" value="L domain-like"/>
    <property type="match status" value="2"/>
</dbReference>
<keyword evidence="1" id="KW-0732">Signal</keyword>
<reference evidence="3 4" key="2">
    <citation type="journal article" date="2011" name="PLoS Genet.">
        <title>Caenorhabditis briggsae recombinant inbred line genotypes reveal inter-strain incompatibility and the evolution of recombination.</title>
        <authorList>
            <person name="Ross J.A."/>
            <person name="Koboldt D.C."/>
            <person name="Staisch J.E."/>
            <person name="Chamberlin H.M."/>
            <person name="Gupta B.P."/>
            <person name="Miller R.D."/>
            <person name="Baird S.E."/>
            <person name="Haag E.S."/>
        </authorList>
    </citation>
    <scope>NUCLEOTIDE SEQUENCE [LARGE SCALE GENOMIC DNA]</scope>
    <source>
        <strain evidence="3 4">AF16</strain>
    </source>
</reference>
<accession>A8WPN3</accession>
<dbReference type="WormBase" id="CBG01139">
    <property type="protein sequence ID" value="CBP33535"/>
    <property type="gene ID" value="WBGene00024414"/>
    <property type="gene designation" value="Cbr-irld-22"/>
</dbReference>
<dbReference type="OMA" id="GMESIEC"/>
<dbReference type="PANTHER" id="PTHR21662:SF3">
    <property type="entry name" value="RECEPTOR L-DOMAIN DOMAIN-CONTAINING PROTEIN"/>
    <property type="match status" value="1"/>
</dbReference>
<dbReference type="InParanoid" id="A8WPN3"/>
<protein>
    <submittedName>
        <fullName evidence="3">Protein CBG01139</fullName>
    </submittedName>
</protein>
<dbReference type="EMBL" id="HE601256">
    <property type="protein sequence ID" value="CAP22440.2"/>
    <property type="molecule type" value="Genomic_DNA"/>
</dbReference>
<evidence type="ECO:0000313" key="4">
    <source>
        <dbReference type="Proteomes" id="UP000008549"/>
    </source>
</evidence>
<proteinExistence type="predicted"/>
<feature type="signal peptide" evidence="1">
    <location>
        <begin position="1"/>
        <end position="22"/>
    </location>
</feature>
<feature type="domain" description="Receptor L-domain" evidence="2">
    <location>
        <begin position="57"/>
        <end position="153"/>
    </location>
</feature>
<dbReference type="InterPro" id="IPR036941">
    <property type="entry name" value="Rcpt_L-dom_sf"/>
</dbReference>
<name>A8WPN3_CAEBR</name>
<sequence length="378" mass="42917">MKIHEIFILFSVIFVISSSKKAKDIQEFFKEKNCDPKCTFNSTNLTKSNMHFFPKSCNQICAEISLNDKTDLSEQELIFLFQNVKSIIGILNIISTNYANLKFLEGLEAVECFDDSEVSILLNYEMTELGLGSLTEVNCDGFSVKVNEKLKILNMPDIKKMKNPTKPNKEVYVGIADNSNSFCISPLEMYNFLEIPTAGVDQIYADSYCKMDTICTKLSKNCIWILGDVKITTNCDLENMKSVEAIFGGITISGTNITDFSFLENLKYVAQLEHKPAVVIENIPNLMNVTFPKLKRVKSDSSYTMEFENVNPIFTLNSTYCYEIRKSLGLSDWAPKFDGFSCEDLDSNHDYIVQNQKKKSENRNGIGAFLIIILYLFI</sequence>
<reference evidence="3 4" key="1">
    <citation type="journal article" date="2003" name="PLoS Biol.">
        <title>The genome sequence of Caenorhabditis briggsae: a platform for comparative genomics.</title>
        <authorList>
            <person name="Stein L.D."/>
            <person name="Bao Z."/>
            <person name="Blasiar D."/>
            <person name="Blumenthal T."/>
            <person name="Brent M.R."/>
            <person name="Chen N."/>
            <person name="Chinwalla A."/>
            <person name="Clarke L."/>
            <person name="Clee C."/>
            <person name="Coghlan A."/>
            <person name="Coulson A."/>
            <person name="D'Eustachio P."/>
            <person name="Fitch D.H."/>
            <person name="Fulton L.A."/>
            <person name="Fulton R.E."/>
            <person name="Griffiths-Jones S."/>
            <person name="Harris T.W."/>
            <person name="Hillier L.W."/>
            <person name="Kamath R."/>
            <person name="Kuwabara P.E."/>
            <person name="Mardis E.R."/>
            <person name="Marra M.A."/>
            <person name="Miner T.L."/>
            <person name="Minx P."/>
            <person name="Mullikin J.C."/>
            <person name="Plumb R.W."/>
            <person name="Rogers J."/>
            <person name="Schein J.E."/>
            <person name="Sohrmann M."/>
            <person name="Spieth J."/>
            <person name="Stajich J.E."/>
            <person name="Wei C."/>
            <person name="Willey D."/>
            <person name="Wilson R.K."/>
            <person name="Durbin R."/>
            <person name="Waterston R.H."/>
        </authorList>
    </citation>
    <scope>NUCLEOTIDE SEQUENCE [LARGE SCALE GENOMIC DNA]</scope>
    <source>
        <strain evidence="3 4">AF16</strain>
    </source>
</reference>
<dbReference type="PANTHER" id="PTHR21662">
    <property type="entry name" value="RECEPTOR PROTEIN-TYROSINE KINASE"/>
    <property type="match status" value="1"/>
</dbReference>
<dbReference type="InterPro" id="IPR053079">
    <property type="entry name" value="SPS2_domain"/>
</dbReference>
<evidence type="ECO:0000256" key="1">
    <source>
        <dbReference type="SAM" id="SignalP"/>
    </source>
</evidence>
<organism evidence="3 4">
    <name type="scientific">Caenorhabditis briggsae</name>
    <dbReference type="NCBI Taxonomy" id="6238"/>
    <lineage>
        <taxon>Eukaryota</taxon>
        <taxon>Metazoa</taxon>
        <taxon>Ecdysozoa</taxon>
        <taxon>Nematoda</taxon>
        <taxon>Chromadorea</taxon>
        <taxon>Rhabditida</taxon>
        <taxon>Rhabditina</taxon>
        <taxon>Rhabditomorpha</taxon>
        <taxon>Rhabditoidea</taxon>
        <taxon>Rhabditidae</taxon>
        <taxon>Peloderinae</taxon>
        <taxon>Caenorhabditis</taxon>
    </lineage>
</organism>
<feature type="chain" id="PRO_5002732098" evidence="1">
    <location>
        <begin position="23"/>
        <end position="378"/>
    </location>
</feature>
<evidence type="ECO:0000313" key="5">
    <source>
        <dbReference type="WormBase" id="CBG01139"/>
    </source>
</evidence>
<dbReference type="HOGENOM" id="CLU_028064_0_0_1"/>